<comment type="caution">
    <text evidence="1">The sequence shown here is derived from an EMBL/GenBank/DDBJ whole genome shotgun (WGS) entry which is preliminary data.</text>
</comment>
<evidence type="ECO:0000313" key="1">
    <source>
        <dbReference type="EMBL" id="OGC87742.1"/>
    </source>
</evidence>
<dbReference type="AlphaFoldDB" id="A0A1F4Y1C4"/>
<name>A0A1F4Y1C4_9BACT</name>
<accession>A0A1F4Y1C4</accession>
<gene>
    <name evidence="1" type="ORF">A2949_00570</name>
</gene>
<evidence type="ECO:0000313" key="2">
    <source>
        <dbReference type="Proteomes" id="UP000178585"/>
    </source>
</evidence>
<proteinExistence type="predicted"/>
<reference evidence="1 2" key="1">
    <citation type="journal article" date="2016" name="Nat. Commun.">
        <title>Thousands of microbial genomes shed light on interconnected biogeochemical processes in an aquifer system.</title>
        <authorList>
            <person name="Anantharaman K."/>
            <person name="Brown C.T."/>
            <person name="Hug L.A."/>
            <person name="Sharon I."/>
            <person name="Castelle C.J."/>
            <person name="Probst A.J."/>
            <person name="Thomas B.C."/>
            <person name="Singh A."/>
            <person name="Wilkins M.J."/>
            <person name="Karaoz U."/>
            <person name="Brodie E.L."/>
            <person name="Williams K.H."/>
            <person name="Hubbard S.S."/>
            <person name="Banfield J.F."/>
        </authorList>
    </citation>
    <scope>NUCLEOTIDE SEQUENCE [LARGE SCALE GENOMIC DNA]</scope>
</reference>
<organism evidence="1 2">
    <name type="scientific">Candidatus Adlerbacteria bacterium RIFCSPLOWO2_01_FULL_54_21b</name>
    <dbReference type="NCBI Taxonomy" id="1797245"/>
    <lineage>
        <taxon>Bacteria</taxon>
        <taxon>Candidatus Adleribacteriota</taxon>
    </lineage>
</organism>
<protein>
    <submittedName>
        <fullName evidence="1">Uncharacterized protein</fullName>
    </submittedName>
</protein>
<sequence length="86" mass="9459">MEPHEVLKKMLEWVEAEIAKAKLPYQDAFQLTSLSFCAHKVAGFAEAEQALALLHAVAKTESQVGTYDVVPPYAAIFLINRALATN</sequence>
<dbReference type="EMBL" id="MEWZ01000001">
    <property type="protein sequence ID" value="OGC87742.1"/>
    <property type="molecule type" value="Genomic_DNA"/>
</dbReference>
<dbReference type="Proteomes" id="UP000178585">
    <property type="component" value="Unassembled WGS sequence"/>
</dbReference>